<keyword evidence="3" id="KW-1185">Reference proteome</keyword>
<gene>
    <name evidence="2" type="ORF">GM173_09270</name>
</gene>
<dbReference type="RefSeq" id="WP_203571094.1">
    <property type="nucleotide sequence ID" value="NZ_WOFE01000003.1"/>
</dbReference>
<name>A0ABS2CC89_9NEIS</name>
<reference evidence="2 3" key="1">
    <citation type="submission" date="2019-11" db="EMBL/GenBank/DDBJ databases">
        <title>Novel Deefgea species.</title>
        <authorList>
            <person name="Han J.-H."/>
        </authorList>
    </citation>
    <scope>NUCLEOTIDE SEQUENCE [LARGE SCALE GENOMIC DNA]</scope>
    <source>
        <strain evidence="2 3">LMG 24817</strain>
    </source>
</reference>
<dbReference type="Proteomes" id="UP001195660">
    <property type="component" value="Unassembled WGS sequence"/>
</dbReference>
<keyword evidence="1" id="KW-0472">Membrane</keyword>
<protein>
    <recommendedName>
        <fullName evidence="4">Tfp pilus assembly protein PilN</fullName>
    </recommendedName>
</protein>
<organism evidence="2 3">
    <name type="scientific">Deefgea chitinilytica</name>
    <dbReference type="NCBI Taxonomy" id="570276"/>
    <lineage>
        <taxon>Bacteria</taxon>
        <taxon>Pseudomonadati</taxon>
        <taxon>Pseudomonadota</taxon>
        <taxon>Betaproteobacteria</taxon>
        <taxon>Neisseriales</taxon>
        <taxon>Chitinibacteraceae</taxon>
        <taxon>Deefgea</taxon>
    </lineage>
</organism>
<evidence type="ECO:0000256" key="1">
    <source>
        <dbReference type="SAM" id="Phobius"/>
    </source>
</evidence>
<evidence type="ECO:0000313" key="2">
    <source>
        <dbReference type="EMBL" id="MBM5571770.1"/>
    </source>
</evidence>
<keyword evidence="1" id="KW-0812">Transmembrane</keyword>
<dbReference type="EMBL" id="WOFE01000003">
    <property type="protein sequence ID" value="MBM5571770.1"/>
    <property type="molecule type" value="Genomic_DNA"/>
</dbReference>
<accession>A0ABS2CC89</accession>
<sequence length="197" mass="22251">MNWTSYSRQDWLLIRSALVGLSGAMLVAGVLLLGTQIYLYFSQQEQVRTQQELQLARANADAAQRAWDSVRLHQAEFNLLQQRHIVGAERRLDWIEALSVLAQSRPELQLEYQFSPQQVLEQSPPINQFQVYASSMKLGLLAKNETVFSEMTQWLSQQPGFAAPAACQMQRAEQPGIAVSCDYVWLTIAPVKVEATP</sequence>
<evidence type="ECO:0000313" key="3">
    <source>
        <dbReference type="Proteomes" id="UP001195660"/>
    </source>
</evidence>
<comment type="caution">
    <text evidence="2">The sequence shown here is derived from an EMBL/GenBank/DDBJ whole genome shotgun (WGS) entry which is preliminary data.</text>
</comment>
<feature type="transmembrane region" description="Helical" evidence="1">
    <location>
        <begin position="12"/>
        <end position="41"/>
    </location>
</feature>
<proteinExistence type="predicted"/>
<keyword evidence="1" id="KW-1133">Transmembrane helix</keyword>
<evidence type="ECO:0008006" key="4">
    <source>
        <dbReference type="Google" id="ProtNLM"/>
    </source>
</evidence>